<dbReference type="EnsemblPlants" id="OBART07G03100.1">
    <property type="protein sequence ID" value="OBART07G03100.1"/>
    <property type="gene ID" value="OBART07G03100"/>
</dbReference>
<protein>
    <submittedName>
        <fullName evidence="2">Uncharacterized protein</fullName>
    </submittedName>
</protein>
<accession>A0A0D3GMA3</accession>
<keyword evidence="3" id="KW-1185">Reference proteome</keyword>
<feature type="region of interest" description="Disordered" evidence="1">
    <location>
        <begin position="1"/>
        <end position="39"/>
    </location>
</feature>
<organism evidence="2">
    <name type="scientific">Oryza barthii</name>
    <dbReference type="NCBI Taxonomy" id="65489"/>
    <lineage>
        <taxon>Eukaryota</taxon>
        <taxon>Viridiplantae</taxon>
        <taxon>Streptophyta</taxon>
        <taxon>Embryophyta</taxon>
        <taxon>Tracheophyta</taxon>
        <taxon>Spermatophyta</taxon>
        <taxon>Magnoliopsida</taxon>
        <taxon>Liliopsida</taxon>
        <taxon>Poales</taxon>
        <taxon>Poaceae</taxon>
        <taxon>BOP clade</taxon>
        <taxon>Oryzoideae</taxon>
        <taxon>Oryzeae</taxon>
        <taxon>Oryzinae</taxon>
        <taxon>Oryza</taxon>
    </lineage>
</organism>
<dbReference type="HOGENOM" id="CLU_2744021_0_0_1"/>
<proteinExistence type="predicted"/>
<dbReference type="Proteomes" id="UP000026960">
    <property type="component" value="Chromosome 7"/>
</dbReference>
<name>A0A0D3GMA3_9ORYZ</name>
<dbReference type="PaxDb" id="65489-OBART07G03100.1"/>
<evidence type="ECO:0000313" key="2">
    <source>
        <dbReference type="EnsemblPlants" id="OBART07G03100.1"/>
    </source>
</evidence>
<reference evidence="2" key="1">
    <citation type="journal article" date="2009" name="Rice">
        <title>De Novo Next Generation Sequencing of Plant Genomes.</title>
        <authorList>
            <person name="Rounsley S."/>
            <person name="Marri P.R."/>
            <person name="Yu Y."/>
            <person name="He R."/>
            <person name="Sisneros N."/>
            <person name="Goicoechea J.L."/>
            <person name="Lee S.J."/>
            <person name="Angelova A."/>
            <person name="Kudrna D."/>
            <person name="Luo M."/>
            <person name="Affourtit J."/>
            <person name="Desany B."/>
            <person name="Knight J."/>
            <person name="Niazi F."/>
            <person name="Egholm M."/>
            <person name="Wing R.A."/>
        </authorList>
    </citation>
    <scope>NUCLEOTIDE SEQUENCE [LARGE SCALE GENOMIC DNA]</scope>
    <source>
        <strain evidence="2">cv. IRGC 105608</strain>
    </source>
</reference>
<evidence type="ECO:0000313" key="3">
    <source>
        <dbReference type="Proteomes" id="UP000026960"/>
    </source>
</evidence>
<evidence type="ECO:0000256" key="1">
    <source>
        <dbReference type="SAM" id="MobiDB-lite"/>
    </source>
</evidence>
<dbReference type="Gramene" id="OBART07G03100.1">
    <property type="protein sequence ID" value="OBART07G03100.1"/>
    <property type="gene ID" value="OBART07G03100"/>
</dbReference>
<reference evidence="2" key="2">
    <citation type="submission" date="2015-03" db="UniProtKB">
        <authorList>
            <consortium name="EnsemblPlants"/>
        </authorList>
    </citation>
    <scope>IDENTIFICATION</scope>
</reference>
<dbReference type="AlphaFoldDB" id="A0A0D3GMA3"/>
<sequence length="71" mass="7494">MRSSAYKGWPAGGAGAVVPHVGRGDERRVKTQPGLDRTDNDGFPLLRALPCRLILEGCLPGESPVLALLSP</sequence>